<reference evidence="4" key="1">
    <citation type="submission" date="2024-02" db="EMBL/GenBank/DDBJ databases">
        <authorList>
            <consortium name="ELIXIR-Norway"/>
            <consortium name="Elixir Norway"/>
        </authorList>
    </citation>
    <scope>NUCLEOTIDE SEQUENCE</scope>
</reference>
<dbReference type="Pfam" id="PF00106">
    <property type="entry name" value="adh_short"/>
    <property type="match status" value="1"/>
</dbReference>
<dbReference type="PANTHER" id="PTHR43490:SF99">
    <property type="entry name" value="SHORT-CHAIN DEHYDROGENASE_REDUCTASE"/>
    <property type="match status" value="1"/>
</dbReference>
<organism evidence="4 5">
    <name type="scientific">Sphagnum troendelagicum</name>
    <dbReference type="NCBI Taxonomy" id="128251"/>
    <lineage>
        <taxon>Eukaryota</taxon>
        <taxon>Viridiplantae</taxon>
        <taxon>Streptophyta</taxon>
        <taxon>Embryophyta</taxon>
        <taxon>Bryophyta</taxon>
        <taxon>Sphagnophytina</taxon>
        <taxon>Sphagnopsida</taxon>
        <taxon>Sphagnales</taxon>
        <taxon>Sphagnaceae</taxon>
        <taxon>Sphagnum</taxon>
    </lineage>
</organism>
<gene>
    <name evidence="4" type="ORF">CSSPTR1EN2_LOCUS6248</name>
</gene>
<dbReference type="Gene3D" id="3.40.50.720">
    <property type="entry name" value="NAD(P)-binding Rossmann-like Domain"/>
    <property type="match status" value="1"/>
</dbReference>
<accession>A0ABP0TPY6</accession>
<comment type="similarity">
    <text evidence="1">Belongs to the short-chain dehydrogenases/reductases (SDR) family.</text>
</comment>
<evidence type="ECO:0000256" key="3">
    <source>
        <dbReference type="ARBA" id="ARBA00023002"/>
    </source>
</evidence>
<dbReference type="InterPro" id="IPR002347">
    <property type="entry name" value="SDR_fam"/>
</dbReference>
<dbReference type="InterPro" id="IPR036291">
    <property type="entry name" value="NAD(P)-bd_dom_sf"/>
</dbReference>
<evidence type="ECO:0000256" key="1">
    <source>
        <dbReference type="ARBA" id="ARBA00006484"/>
    </source>
</evidence>
<evidence type="ECO:0000313" key="4">
    <source>
        <dbReference type="EMBL" id="CAK9202120.1"/>
    </source>
</evidence>
<name>A0ABP0TPY6_9BRYO</name>
<dbReference type="EMBL" id="OZ019905">
    <property type="protein sequence ID" value="CAK9202120.1"/>
    <property type="molecule type" value="Genomic_DNA"/>
</dbReference>
<dbReference type="SUPFAM" id="SSF51735">
    <property type="entry name" value="NAD(P)-binding Rossmann-fold domains"/>
    <property type="match status" value="1"/>
</dbReference>
<dbReference type="PRINTS" id="PR00081">
    <property type="entry name" value="GDHRDH"/>
</dbReference>
<protein>
    <submittedName>
        <fullName evidence="4">Uncharacterized protein</fullName>
    </submittedName>
</protein>
<dbReference type="PANTHER" id="PTHR43490">
    <property type="entry name" value="(+)-NEOMENTHOL DEHYDROGENASE"/>
    <property type="match status" value="1"/>
</dbReference>
<evidence type="ECO:0000256" key="2">
    <source>
        <dbReference type="ARBA" id="ARBA00022857"/>
    </source>
</evidence>
<dbReference type="Proteomes" id="UP001497512">
    <property type="component" value="Chromosome 13"/>
</dbReference>
<keyword evidence="5" id="KW-1185">Reference proteome</keyword>
<sequence length="287" mass="32070">MLMSLGFRRSILRFEHRVTLVGGLGNLQLKEREKFHICNGAEELIIQTPASRGLGFKGGNTQGFKGKLQRQALSFRRAFAAAVAAMESTRWWSPQTVAVVTGGNKGIGHEIVRQLATQGITVVIGARDEERGLAAAQGFHSKGLTNVEFHQLDITDSKSVTAFADWIQKTYGGLDILVNNAAVLHWSNKCYEAEEDINVNYKGTIHVTETLLPFLKPSSAGARIVIMSSFLGQLKNFQNHALREQLMNPDHYTQETVDKFVDDIWRHVHTGMRMQMDILLPIVFPRL</sequence>
<keyword evidence="3" id="KW-0560">Oxidoreductase</keyword>
<keyword evidence="2" id="KW-0521">NADP</keyword>
<evidence type="ECO:0000313" key="5">
    <source>
        <dbReference type="Proteomes" id="UP001497512"/>
    </source>
</evidence>
<proteinExistence type="inferred from homology"/>